<organism evidence="3 4">
    <name type="scientific">Paractinoplanes atraurantiacus</name>
    <dbReference type="NCBI Taxonomy" id="1036182"/>
    <lineage>
        <taxon>Bacteria</taxon>
        <taxon>Bacillati</taxon>
        <taxon>Actinomycetota</taxon>
        <taxon>Actinomycetes</taxon>
        <taxon>Micromonosporales</taxon>
        <taxon>Micromonosporaceae</taxon>
        <taxon>Paractinoplanes</taxon>
    </lineage>
</organism>
<accession>A0A285J291</accession>
<feature type="chain" id="PRO_5013193726" evidence="2">
    <location>
        <begin position="28"/>
        <end position="284"/>
    </location>
</feature>
<reference evidence="4" key="1">
    <citation type="submission" date="2017-09" db="EMBL/GenBank/DDBJ databases">
        <authorList>
            <person name="Varghese N."/>
            <person name="Submissions S."/>
        </authorList>
    </citation>
    <scope>NUCLEOTIDE SEQUENCE [LARGE SCALE GENOMIC DNA]</scope>
    <source>
        <strain evidence="4">CGMCC 4.6857</strain>
    </source>
</reference>
<feature type="region of interest" description="Disordered" evidence="1">
    <location>
        <begin position="26"/>
        <end position="126"/>
    </location>
</feature>
<keyword evidence="2" id="KW-0732">Signal</keyword>
<feature type="signal peptide" evidence="2">
    <location>
        <begin position="1"/>
        <end position="27"/>
    </location>
</feature>
<feature type="compositionally biased region" description="Polar residues" evidence="1">
    <location>
        <begin position="270"/>
        <end position="284"/>
    </location>
</feature>
<dbReference type="Pfam" id="PF03640">
    <property type="entry name" value="Lipoprotein_15"/>
    <property type="match status" value="2"/>
</dbReference>
<feature type="region of interest" description="Disordered" evidence="1">
    <location>
        <begin position="264"/>
        <end position="284"/>
    </location>
</feature>
<keyword evidence="4" id="KW-1185">Reference proteome</keyword>
<feature type="compositionally biased region" description="Low complexity" evidence="1">
    <location>
        <begin position="88"/>
        <end position="110"/>
    </location>
</feature>
<dbReference type="Proteomes" id="UP000219612">
    <property type="component" value="Unassembled WGS sequence"/>
</dbReference>
<dbReference type="EMBL" id="OBDY01000015">
    <property type="protein sequence ID" value="SNY54384.1"/>
    <property type="molecule type" value="Genomic_DNA"/>
</dbReference>
<keyword evidence="3" id="KW-0449">Lipoprotein</keyword>
<dbReference type="GO" id="GO:0043448">
    <property type="term" value="P:alkane catabolic process"/>
    <property type="evidence" value="ECO:0007669"/>
    <property type="project" value="TreeGrafter"/>
</dbReference>
<dbReference type="RefSeq" id="WP_097323399.1">
    <property type="nucleotide sequence ID" value="NZ_OBDY01000015.1"/>
</dbReference>
<sequence length="284" mass="28955">MMKRSRTIYVAAMIAGLASVAACGNQAGNSAPPAAADAVPVAVTGSEAPLNPQGPDPQQEDLPGAGVEQADPSPSDATSAGAADENASDPNADDSGAADSDADNSGAADSDTAEQPTPAPSPTVAKTQKWVKIFSGPSQQDITPPKSRTAGSKTVELNVTEDGGIGPHVTDGAGRTLYRFDNDTNKPPKSNCNGDCATAWPPLLIKSPGKIFPDGVDPQIVGYVERADGHCQVTINGWPVYYFVADAKPGDLNGQGLNGKWFAIKPDGGKTSNTPAKPSSTTTN</sequence>
<dbReference type="InterPro" id="IPR005297">
    <property type="entry name" value="Lipoprotein_repeat"/>
</dbReference>
<dbReference type="AlphaFoldDB" id="A0A285J291"/>
<gene>
    <name evidence="3" type="ORF">SAMN05421748_11561</name>
</gene>
<name>A0A285J291_9ACTN</name>
<dbReference type="PANTHER" id="PTHR39335">
    <property type="entry name" value="BLL4220 PROTEIN"/>
    <property type="match status" value="1"/>
</dbReference>
<evidence type="ECO:0000313" key="4">
    <source>
        <dbReference type="Proteomes" id="UP000219612"/>
    </source>
</evidence>
<evidence type="ECO:0000256" key="1">
    <source>
        <dbReference type="SAM" id="MobiDB-lite"/>
    </source>
</evidence>
<dbReference type="OrthoDB" id="597632at2"/>
<evidence type="ECO:0000313" key="3">
    <source>
        <dbReference type="EMBL" id="SNY54384.1"/>
    </source>
</evidence>
<evidence type="ECO:0000256" key="2">
    <source>
        <dbReference type="SAM" id="SignalP"/>
    </source>
</evidence>
<dbReference type="PROSITE" id="PS51257">
    <property type="entry name" value="PROKAR_LIPOPROTEIN"/>
    <property type="match status" value="1"/>
</dbReference>
<dbReference type="PANTHER" id="PTHR39335:SF1">
    <property type="entry name" value="BLL4220 PROTEIN"/>
    <property type="match status" value="1"/>
</dbReference>
<feature type="compositionally biased region" description="Low complexity" evidence="1">
    <location>
        <begin position="31"/>
        <end position="43"/>
    </location>
</feature>
<proteinExistence type="predicted"/>
<protein>
    <submittedName>
        <fullName evidence="3">Predicted lipoprotein with conserved Yx(FWY)xxD motif</fullName>
    </submittedName>
</protein>